<name>A0A1M7Z4L0_9BACT</name>
<dbReference type="PROSITE" id="PS51257">
    <property type="entry name" value="PROKAR_LIPOPROTEIN"/>
    <property type="match status" value="1"/>
</dbReference>
<sequence length="200" mass="21317">MKTYQKLPFLALSAAVISMSSCSSEDPVPENDGEVITDVTLVFTELDESGATVGSPFSFSASDSEGIEVGTSPEVDDVTLEAGKTYQMEIEVGNSIAGEDITEEILEESDEHQFFFLGSAFVGTTAPLSYSYDDEGGINLGVKGIVVVEASPALNTGNLRIVLRHDLNKDFEGADNPSFENFVNAGGETDLDITFPLILN</sequence>
<reference evidence="3" key="1">
    <citation type="submission" date="2016-12" db="EMBL/GenBank/DDBJ databases">
        <authorList>
            <person name="Varghese N."/>
            <person name="Submissions S."/>
        </authorList>
    </citation>
    <scope>NUCLEOTIDE SEQUENCE [LARGE SCALE GENOMIC DNA]</scope>
    <source>
        <strain evidence="3">DSM 25035</strain>
    </source>
</reference>
<evidence type="ECO:0000313" key="3">
    <source>
        <dbReference type="Proteomes" id="UP000184609"/>
    </source>
</evidence>
<feature type="chain" id="PRO_5009929949" description="Type 1 periplasmic binding fold superfamily protein" evidence="1">
    <location>
        <begin position="26"/>
        <end position="200"/>
    </location>
</feature>
<dbReference type="EMBL" id="FRXN01000001">
    <property type="protein sequence ID" value="SHO59710.1"/>
    <property type="molecule type" value="Genomic_DNA"/>
</dbReference>
<evidence type="ECO:0000313" key="2">
    <source>
        <dbReference type="EMBL" id="SHO59710.1"/>
    </source>
</evidence>
<dbReference type="Proteomes" id="UP000184609">
    <property type="component" value="Unassembled WGS sequence"/>
</dbReference>
<feature type="signal peptide" evidence="1">
    <location>
        <begin position="1"/>
        <end position="25"/>
    </location>
</feature>
<gene>
    <name evidence="2" type="ORF">SAMN04488108_0314</name>
</gene>
<keyword evidence="1" id="KW-0732">Signal</keyword>
<accession>A0A1M7Z4L0</accession>
<dbReference type="RefSeq" id="WP_073569993.1">
    <property type="nucleotide sequence ID" value="NZ_FRXN01000001.1"/>
</dbReference>
<proteinExistence type="predicted"/>
<keyword evidence="3" id="KW-1185">Reference proteome</keyword>
<dbReference type="OrthoDB" id="713689at2"/>
<evidence type="ECO:0000256" key="1">
    <source>
        <dbReference type="SAM" id="SignalP"/>
    </source>
</evidence>
<organism evidence="2 3">
    <name type="scientific">Algoriphagus zhangzhouensis</name>
    <dbReference type="NCBI Taxonomy" id="1073327"/>
    <lineage>
        <taxon>Bacteria</taxon>
        <taxon>Pseudomonadati</taxon>
        <taxon>Bacteroidota</taxon>
        <taxon>Cytophagia</taxon>
        <taxon>Cytophagales</taxon>
        <taxon>Cyclobacteriaceae</taxon>
        <taxon>Algoriphagus</taxon>
    </lineage>
</organism>
<evidence type="ECO:0008006" key="4">
    <source>
        <dbReference type="Google" id="ProtNLM"/>
    </source>
</evidence>
<protein>
    <recommendedName>
        <fullName evidence="4">Type 1 periplasmic binding fold superfamily protein</fullName>
    </recommendedName>
</protein>
<dbReference type="STRING" id="1073327.SAMN04488108_0314"/>
<dbReference type="AlphaFoldDB" id="A0A1M7Z4L0"/>